<evidence type="ECO:0000313" key="3">
    <source>
        <dbReference type="EMBL" id="KAJ5480406.1"/>
    </source>
</evidence>
<dbReference type="Proteomes" id="UP001147760">
    <property type="component" value="Unassembled WGS sequence"/>
</dbReference>
<organism evidence="3 4">
    <name type="scientific">Penicillium desertorum</name>
    <dbReference type="NCBI Taxonomy" id="1303715"/>
    <lineage>
        <taxon>Eukaryota</taxon>
        <taxon>Fungi</taxon>
        <taxon>Dikarya</taxon>
        <taxon>Ascomycota</taxon>
        <taxon>Pezizomycotina</taxon>
        <taxon>Eurotiomycetes</taxon>
        <taxon>Eurotiomycetidae</taxon>
        <taxon>Eurotiales</taxon>
        <taxon>Aspergillaceae</taxon>
        <taxon>Penicillium</taxon>
    </lineage>
</organism>
<keyword evidence="2" id="KW-1133">Transmembrane helix</keyword>
<evidence type="ECO:0000256" key="1">
    <source>
        <dbReference type="SAM" id="MobiDB-lite"/>
    </source>
</evidence>
<sequence>MAMQYLNQIKNLRRSSQISAPKPVLTPEDEAYLREVTGQSESAPIPTDQNEQTPTESPTRTSLQPAMSVQAENIPLPTSPVEDLAKELGEEGRQERKSSQPTLTRSETPKSEVSKPPQKKKQWSAMFWKKNTEKDKDAHDANKSQTETTTPPITSDTPTNGKDADKDKDAEDVTDILERLNLAADNNRVFSISEETQELLRKFKLIFKDLINGVPTAYHDLEMLLTNGNRQLQETYTKLPGPMQKLIEKLPERWTETLAPEMLAVAAERAGKSGVNMENVGKVAAAAEKMGVNIPSLKELVSKPAALVGMLRSIMTFLKARFPAVMGMNVLWSLALFILLFVLWYCHKRGREVRLENERLVTEEEIAKLNQDTSEGLIRPTETLTTTAPPGASSDEIREGVRKVEEARAAPVESAVPAEAESEAQQSTQPAAVPTRSKSRLSMFGRTKTEPMPSNVAPYPGT</sequence>
<keyword evidence="4" id="KW-1185">Reference proteome</keyword>
<gene>
    <name evidence="3" type="ORF">N7530_005915</name>
</gene>
<feature type="compositionally biased region" description="Basic and acidic residues" evidence="1">
    <location>
        <begin position="395"/>
        <end position="408"/>
    </location>
</feature>
<keyword evidence="2" id="KW-0472">Membrane</keyword>
<evidence type="ECO:0000313" key="4">
    <source>
        <dbReference type="Proteomes" id="UP001147760"/>
    </source>
</evidence>
<proteinExistence type="predicted"/>
<comment type="caution">
    <text evidence="3">The sequence shown here is derived from an EMBL/GenBank/DDBJ whole genome shotgun (WGS) entry which is preliminary data.</text>
</comment>
<feature type="compositionally biased region" description="Polar residues" evidence="1">
    <location>
        <begin position="37"/>
        <end position="71"/>
    </location>
</feature>
<protein>
    <submittedName>
        <fullName evidence="3">Uncharacterized protein</fullName>
    </submittedName>
</protein>
<accession>A0A9W9X257</accession>
<feature type="compositionally biased region" description="Low complexity" evidence="1">
    <location>
        <begin position="409"/>
        <end position="432"/>
    </location>
</feature>
<feature type="compositionally biased region" description="Basic and acidic residues" evidence="1">
    <location>
        <begin position="130"/>
        <end position="142"/>
    </location>
</feature>
<keyword evidence="2" id="KW-0812">Transmembrane</keyword>
<feature type="region of interest" description="Disordered" evidence="1">
    <location>
        <begin position="372"/>
        <end position="462"/>
    </location>
</feature>
<feature type="compositionally biased region" description="Basic and acidic residues" evidence="1">
    <location>
        <begin position="83"/>
        <end position="98"/>
    </location>
</feature>
<dbReference type="OrthoDB" id="5398191at2759"/>
<evidence type="ECO:0000256" key="2">
    <source>
        <dbReference type="SAM" id="Phobius"/>
    </source>
</evidence>
<feature type="transmembrane region" description="Helical" evidence="2">
    <location>
        <begin position="322"/>
        <end position="346"/>
    </location>
</feature>
<feature type="region of interest" description="Disordered" evidence="1">
    <location>
        <begin position="34"/>
        <end position="167"/>
    </location>
</feature>
<dbReference type="EMBL" id="JAPWDO010000003">
    <property type="protein sequence ID" value="KAJ5480406.1"/>
    <property type="molecule type" value="Genomic_DNA"/>
</dbReference>
<reference evidence="3" key="1">
    <citation type="submission" date="2022-12" db="EMBL/GenBank/DDBJ databases">
        <authorList>
            <person name="Petersen C."/>
        </authorList>
    </citation>
    <scope>NUCLEOTIDE SEQUENCE</scope>
    <source>
        <strain evidence="3">IBT 17660</strain>
    </source>
</reference>
<dbReference type="AlphaFoldDB" id="A0A9W9X257"/>
<name>A0A9W9X257_9EURO</name>
<reference evidence="3" key="2">
    <citation type="journal article" date="2023" name="IMA Fungus">
        <title>Comparative genomic study of the Penicillium genus elucidates a diverse pangenome and 15 lateral gene transfer events.</title>
        <authorList>
            <person name="Petersen C."/>
            <person name="Sorensen T."/>
            <person name="Nielsen M.R."/>
            <person name="Sondergaard T.E."/>
            <person name="Sorensen J.L."/>
            <person name="Fitzpatrick D.A."/>
            <person name="Frisvad J.C."/>
            <person name="Nielsen K.L."/>
        </authorList>
    </citation>
    <scope>NUCLEOTIDE SEQUENCE</scope>
    <source>
        <strain evidence="3">IBT 17660</strain>
    </source>
</reference>
<feature type="compositionally biased region" description="Low complexity" evidence="1">
    <location>
        <begin position="146"/>
        <end position="159"/>
    </location>
</feature>